<accession>A0ABD3M8G0</accession>
<comment type="caution">
    <text evidence="2">The sequence shown here is derived from an EMBL/GenBank/DDBJ whole genome shotgun (WGS) entry which is preliminary data.</text>
</comment>
<dbReference type="AlphaFoldDB" id="A0ABD3M8G0"/>
<evidence type="ECO:0000313" key="2">
    <source>
        <dbReference type="EMBL" id="KAL3759026.1"/>
    </source>
</evidence>
<organism evidence="2 3">
    <name type="scientific">Discostella pseudostelligera</name>
    <dbReference type="NCBI Taxonomy" id="259834"/>
    <lineage>
        <taxon>Eukaryota</taxon>
        <taxon>Sar</taxon>
        <taxon>Stramenopiles</taxon>
        <taxon>Ochrophyta</taxon>
        <taxon>Bacillariophyta</taxon>
        <taxon>Coscinodiscophyceae</taxon>
        <taxon>Thalassiosirophycidae</taxon>
        <taxon>Stephanodiscales</taxon>
        <taxon>Stephanodiscaceae</taxon>
        <taxon>Discostella</taxon>
    </lineage>
</organism>
<protein>
    <submittedName>
        <fullName evidence="2">Uncharacterized protein</fullName>
    </submittedName>
</protein>
<evidence type="ECO:0000256" key="1">
    <source>
        <dbReference type="SAM" id="MobiDB-lite"/>
    </source>
</evidence>
<reference evidence="2 3" key="1">
    <citation type="submission" date="2024-10" db="EMBL/GenBank/DDBJ databases">
        <title>Updated reference genomes for cyclostephanoid diatoms.</title>
        <authorList>
            <person name="Roberts W.R."/>
            <person name="Alverson A.J."/>
        </authorList>
    </citation>
    <scope>NUCLEOTIDE SEQUENCE [LARGE SCALE GENOMIC DNA]</scope>
    <source>
        <strain evidence="2 3">AJA232-27</strain>
    </source>
</reference>
<dbReference type="Proteomes" id="UP001530293">
    <property type="component" value="Unassembled WGS sequence"/>
</dbReference>
<feature type="compositionally biased region" description="Polar residues" evidence="1">
    <location>
        <begin position="65"/>
        <end position="84"/>
    </location>
</feature>
<evidence type="ECO:0000313" key="3">
    <source>
        <dbReference type="Proteomes" id="UP001530293"/>
    </source>
</evidence>
<gene>
    <name evidence="2" type="ORF">ACHAWU_008635</name>
</gene>
<feature type="region of interest" description="Disordered" evidence="1">
    <location>
        <begin position="1"/>
        <end position="20"/>
    </location>
</feature>
<proteinExistence type="predicted"/>
<feature type="region of interest" description="Disordered" evidence="1">
    <location>
        <begin position="63"/>
        <end position="104"/>
    </location>
</feature>
<name>A0ABD3M8G0_9STRA</name>
<dbReference type="EMBL" id="JALLBG020000214">
    <property type="protein sequence ID" value="KAL3759026.1"/>
    <property type="molecule type" value="Genomic_DNA"/>
</dbReference>
<sequence length="130" mass="14646">MQSSFKLVVPTKNYDGGSSSSYSDFAMKRKQYREDSFDSHQLLDAFSYYSSLDNRMRVLLGDQPAASSRRSPFSTDMEQDTATCSHRRSVPSSSGVDSDSDKNARRTRVSFELHPTLLIENVLISNGMEE</sequence>
<keyword evidence="3" id="KW-1185">Reference proteome</keyword>